<evidence type="ECO:0000313" key="2">
    <source>
        <dbReference type="Proteomes" id="UP000031443"/>
    </source>
</evidence>
<evidence type="ECO:0000313" key="1">
    <source>
        <dbReference type="EMBL" id="EMP39835.1"/>
    </source>
</evidence>
<protein>
    <submittedName>
        <fullName evidence="1">Uncharacterized protein</fullName>
    </submittedName>
</protein>
<sequence>MAPRIQTSCMSEKLDKEHSFQGGTRRFGLSVCMCDVISSYGSFKMFGWVYKRDKESVGVQFSRYTQWYMPRRQKPEPDTFLPLTNIAVVNTSVKDSSKDKESVGVQFSRYTQWYMPRRQKPEPDTFLPLTNIAVVNTSVKDSSKGPTPAIEVNGELSTNFMRESRPSVN</sequence>
<dbReference type="AlphaFoldDB" id="M7BVL6"/>
<accession>M7BVL6</accession>
<keyword evidence="2" id="KW-1185">Reference proteome</keyword>
<name>M7BVL6_CHEMY</name>
<organism evidence="1 2">
    <name type="scientific">Chelonia mydas</name>
    <name type="common">Green sea-turtle</name>
    <name type="synonym">Chelonia agassizi</name>
    <dbReference type="NCBI Taxonomy" id="8469"/>
    <lineage>
        <taxon>Eukaryota</taxon>
        <taxon>Metazoa</taxon>
        <taxon>Chordata</taxon>
        <taxon>Craniata</taxon>
        <taxon>Vertebrata</taxon>
        <taxon>Euteleostomi</taxon>
        <taxon>Archelosauria</taxon>
        <taxon>Testudinata</taxon>
        <taxon>Testudines</taxon>
        <taxon>Cryptodira</taxon>
        <taxon>Durocryptodira</taxon>
        <taxon>Americhelydia</taxon>
        <taxon>Chelonioidea</taxon>
        <taxon>Cheloniidae</taxon>
        <taxon>Chelonia</taxon>
    </lineage>
</organism>
<gene>
    <name evidence="1" type="ORF">UY3_02944</name>
</gene>
<reference evidence="2" key="1">
    <citation type="journal article" date="2013" name="Nat. Genet.">
        <title>The draft genomes of soft-shell turtle and green sea turtle yield insights into the development and evolution of the turtle-specific body plan.</title>
        <authorList>
            <person name="Wang Z."/>
            <person name="Pascual-Anaya J."/>
            <person name="Zadissa A."/>
            <person name="Li W."/>
            <person name="Niimura Y."/>
            <person name="Huang Z."/>
            <person name="Li C."/>
            <person name="White S."/>
            <person name="Xiong Z."/>
            <person name="Fang D."/>
            <person name="Wang B."/>
            <person name="Ming Y."/>
            <person name="Chen Y."/>
            <person name="Zheng Y."/>
            <person name="Kuraku S."/>
            <person name="Pignatelli M."/>
            <person name="Herrero J."/>
            <person name="Beal K."/>
            <person name="Nozawa M."/>
            <person name="Li Q."/>
            <person name="Wang J."/>
            <person name="Zhang H."/>
            <person name="Yu L."/>
            <person name="Shigenobu S."/>
            <person name="Wang J."/>
            <person name="Liu J."/>
            <person name="Flicek P."/>
            <person name="Searle S."/>
            <person name="Wang J."/>
            <person name="Kuratani S."/>
            <person name="Yin Y."/>
            <person name="Aken B."/>
            <person name="Zhang G."/>
            <person name="Irie N."/>
        </authorList>
    </citation>
    <scope>NUCLEOTIDE SEQUENCE [LARGE SCALE GENOMIC DNA]</scope>
</reference>
<dbReference type="EMBL" id="KB515585">
    <property type="protein sequence ID" value="EMP39835.1"/>
    <property type="molecule type" value="Genomic_DNA"/>
</dbReference>
<dbReference type="Proteomes" id="UP000031443">
    <property type="component" value="Unassembled WGS sequence"/>
</dbReference>
<proteinExistence type="predicted"/>